<sequence length="894" mass="92181">MQSHLPHVAQHLGGTVSDETSDHTTQPSEPAAQTRPNPIVVPPQPEFEAPTPMQAATQQPQFAAPQQPYAPSAPEPEPAPAPATTPAVAELRARGAALLGGAPRFITGRYVVGAVSHLGVAVVTTLIVTFITILLLIIDLARLSLGAADGSDDTAGAAGSSDSPIGPFTAFRLLFGWIISLTFGGNVHGRGSLAFGDTSLELGLTLHGAPVLLTAAIAVLTVWAGIRIERLTPTPSWLWRVIAGAATGLVASGILSTLAATLGHGGIDRSSELDATLKFGAGGPGVFFTGWLVLGLAAIIGRQVGAWGGWHAIVTRAPAVVRDLTIWGSALAVVFGIAGLVLAVIFGATEHQFLNVLLTFPLWVGQLIVWLVTIGHFGSLTASAGGLESALDSISGTGAGSITPAASAQHLNVFSATGDGGGLIWIVFALAVLTVLWAGLRIGVARAQRPTGYVQRGLLVVLAAVIALVIPVLLTDVRIGVAGGSGVLGTAVHGSVVNAGWAFLVFAVAAVLIDVVATYLTPLVAAALPGVISAVGFGVLRNADGTAVPMTPAAKKASIWAGVGVGGLAVLAVLFFGAVSVLNSTVFTPQKPVAAYLDLIAKGDVKDAAAAQSDGDAARVKATQVGTDDVTATAKPTKTISHVKVLSTKRESDYAEVKVSYQLEGKTYTDTVEAGKKGGGLFDHWVISEPLTSQVEIDSGTDDSAEATLGGASVNVKYGEARFTVFPGVYSVAGKGSTLLTSKPVEVEAGKDGGKATLNWSYTQAATEQLQTAVNQWITENCMSSDSFDCYLESEAEEGDFYSEYDDVWKNAAFPVVTLDADGTFTTATPGSATVTWHDLDFTSDAETTKSAKEQYFVDGEFTVSGDTIKLKAAEASTNESELYYQAQKQSSGS</sequence>
<protein>
    <submittedName>
        <fullName evidence="3">Uncharacterized protein</fullName>
    </submittedName>
</protein>
<name>A0ABP7ZKK8_9MICO</name>
<feature type="transmembrane region" description="Helical" evidence="2">
    <location>
        <begin position="110"/>
        <end position="138"/>
    </location>
</feature>
<reference evidence="3" key="2">
    <citation type="submission" date="2023-12" db="EMBL/GenBank/DDBJ databases">
        <authorList>
            <person name="Sun Q."/>
            <person name="Inoue M."/>
        </authorList>
    </citation>
    <scope>NUCLEOTIDE SEQUENCE</scope>
    <source>
        <strain evidence="3">JCM 17590</strain>
    </source>
</reference>
<feature type="region of interest" description="Disordered" evidence="1">
    <location>
        <begin position="1"/>
        <end position="87"/>
    </location>
</feature>
<proteinExistence type="predicted"/>
<comment type="caution">
    <text evidence="3">The sequence shown here is derived from an EMBL/GenBank/DDBJ whole genome shotgun (WGS) entry which is preliminary data.</text>
</comment>
<accession>A0ABP7ZKK8</accession>
<feature type="transmembrane region" description="Helical" evidence="2">
    <location>
        <begin position="353"/>
        <end position="373"/>
    </location>
</feature>
<evidence type="ECO:0000313" key="3">
    <source>
        <dbReference type="EMBL" id="GAA4161753.1"/>
    </source>
</evidence>
<organism evidence="3 4">
    <name type="scientific">Gryllotalpicola daejeonensis</name>
    <dbReference type="NCBI Taxonomy" id="993087"/>
    <lineage>
        <taxon>Bacteria</taxon>
        <taxon>Bacillati</taxon>
        <taxon>Actinomycetota</taxon>
        <taxon>Actinomycetes</taxon>
        <taxon>Micrococcales</taxon>
        <taxon>Microbacteriaceae</taxon>
        <taxon>Gryllotalpicola</taxon>
    </lineage>
</organism>
<feature type="compositionally biased region" description="Low complexity" evidence="1">
    <location>
        <begin position="48"/>
        <end position="70"/>
    </location>
</feature>
<feature type="transmembrane region" description="Helical" evidence="2">
    <location>
        <begin position="423"/>
        <end position="444"/>
    </location>
</feature>
<feature type="transmembrane region" description="Helical" evidence="2">
    <location>
        <begin position="204"/>
        <end position="226"/>
    </location>
</feature>
<keyword evidence="2" id="KW-1133">Transmembrane helix</keyword>
<gene>
    <name evidence="3" type="ORF">GCM10022286_19790</name>
</gene>
<feature type="transmembrane region" description="Helical" evidence="2">
    <location>
        <begin position="456"/>
        <end position="474"/>
    </location>
</feature>
<feature type="transmembrane region" description="Helical" evidence="2">
    <location>
        <begin position="559"/>
        <end position="582"/>
    </location>
</feature>
<feature type="transmembrane region" description="Helical" evidence="2">
    <location>
        <begin position="165"/>
        <end position="183"/>
    </location>
</feature>
<evidence type="ECO:0000313" key="4">
    <source>
        <dbReference type="Proteomes" id="UP001415169"/>
    </source>
</evidence>
<keyword evidence="2" id="KW-0472">Membrane</keyword>
<feature type="transmembrane region" description="Helical" evidence="2">
    <location>
        <begin position="238"/>
        <end position="262"/>
    </location>
</feature>
<reference evidence="3" key="1">
    <citation type="journal article" date="2014" name="Int. J. Syst. Evol. Microbiol.">
        <title>Complete genome of a new Firmicutes species belonging to the dominant human colonic microbiota ('Ruminococcus bicirculans') reveals two chromosomes and a selective capacity to utilize plant glucans.</title>
        <authorList>
            <consortium name="NISC Comparative Sequencing Program"/>
            <person name="Wegmann U."/>
            <person name="Louis P."/>
            <person name="Goesmann A."/>
            <person name="Henrissat B."/>
            <person name="Duncan S.H."/>
            <person name="Flint H.J."/>
        </authorList>
    </citation>
    <scope>NUCLEOTIDE SEQUENCE</scope>
    <source>
        <strain evidence="3">JCM 17590</strain>
    </source>
</reference>
<feature type="transmembrane region" description="Helical" evidence="2">
    <location>
        <begin position="283"/>
        <end position="304"/>
    </location>
</feature>
<keyword evidence="2" id="KW-0812">Transmembrane</keyword>
<dbReference type="Proteomes" id="UP001415169">
    <property type="component" value="Unassembled WGS sequence"/>
</dbReference>
<evidence type="ECO:0000256" key="2">
    <source>
        <dbReference type="SAM" id="Phobius"/>
    </source>
</evidence>
<feature type="compositionally biased region" description="Pro residues" evidence="1">
    <location>
        <begin position="71"/>
        <end position="83"/>
    </location>
</feature>
<keyword evidence="4" id="KW-1185">Reference proteome</keyword>
<evidence type="ECO:0000256" key="1">
    <source>
        <dbReference type="SAM" id="MobiDB-lite"/>
    </source>
</evidence>
<dbReference type="EMBL" id="BAABBV010000001">
    <property type="protein sequence ID" value="GAA4161753.1"/>
    <property type="molecule type" value="Genomic_DNA"/>
</dbReference>
<feature type="transmembrane region" description="Helical" evidence="2">
    <location>
        <begin position="324"/>
        <end position="346"/>
    </location>
</feature>
<feature type="transmembrane region" description="Helical" evidence="2">
    <location>
        <begin position="520"/>
        <end position="539"/>
    </location>
</feature>
<feature type="transmembrane region" description="Helical" evidence="2">
    <location>
        <begin position="494"/>
        <end position="513"/>
    </location>
</feature>